<dbReference type="Pfam" id="PF00557">
    <property type="entry name" value="Peptidase_M24"/>
    <property type="match status" value="1"/>
</dbReference>
<dbReference type="VEuPathDB" id="ToxoDB:BESB_002300"/>
<feature type="region of interest" description="Disordered" evidence="7">
    <location>
        <begin position="519"/>
        <end position="540"/>
    </location>
</feature>
<evidence type="ECO:0000256" key="4">
    <source>
        <dbReference type="ARBA" id="ARBA00022801"/>
    </source>
</evidence>
<comment type="caution">
    <text evidence="11">The sequence shown here is derived from an EMBL/GenBank/DDBJ whole genome shotgun (WGS) entry which is preliminary data.</text>
</comment>
<dbReference type="KEGG" id="bbes:BESB_002300"/>
<evidence type="ECO:0000313" key="11">
    <source>
        <dbReference type="EMBL" id="PFH37889.1"/>
    </source>
</evidence>
<dbReference type="Pfam" id="PF01321">
    <property type="entry name" value="Creatinase_N"/>
    <property type="match status" value="1"/>
</dbReference>
<dbReference type="GeneID" id="40305293"/>
<proteinExistence type="inferred from homology"/>
<comment type="similarity">
    <text evidence="2 6">Belongs to the peptidase M24B family.</text>
</comment>
<protein>
    <submittedName>
        <fullName evidence="11">Creatinase domain-containing protein</fullName>
    </submittedName>
</protein>
<evidence type="ECO:0000259" key="10">
    <source>
        <dbReference type="Pfam" id="PF16188"/>
    </source>
</evidence>
<dbReference type="PANTHER" id="PTHR43763:SF6">
    <property type="entry name" value="XAA-PRO AMINOPEPTIDASE 1"/>
    <property type="match status" value="1"/>
</dbReference>
<feature type="domain" description="Creatinase N-terminal" evidence="9">
    <location>
        <begin position="190"/>
        <end position="308"/>
    </location>
</feature>
<dbReference type="OrthoDB" id="9995434at2759"/>
<feature type="domain" description="Peptidase M24" evidence="8">
    <location>
        <begin position="592"/>
        <end position="814"/>
    </location>
</feature>
<evidence type="ECO:0000313" key="12">
    <source>
        <dbReference type="Proteomes" id="UP000224006"/>
    </source>
</evidence>
<dbReference type="GO" id="GO:0070006">
    <property type="term" value="F:metalloaminopeptidase activity"/>
    <property type="evidence" value="ECO:0007669"/>
    <property type="project" value="InterPro"/>
</dbReference>
<dbReference type="InterPro" id="IPR001131">
    <property type="entry name" value="Peptidase_M24B_aminopep-P_CS"/>
</dbReference>
<dbReference type="InterPro" id="IPR050422">
    <property type="entry name" value="X-Pro_aminopeptidase_P"/>
</dbReference>
<keyword evidence="3 6" id="KW-0479">Metal-binding</keyword>
<keyword evidence="5" id="KW-0464">Manganese</keyword>
<dbReference type="Proteomes" id="UP000224006">
    <property type="component" value="Chromosome I"/>
</dbReference>
<dbReference type="SUPFAM" id="SSF53092">
    <property type="entry name" value="Creatinase/prolidase N-terminal domain"/>
    <property type="match status" value="1"/>
</dbReference>
<evidence type="ECO:0000256" key="5">
    <source>
        <dbReference type="ARBA" id="ARBA00023211"/>
    </source>
</evidence>
<feature type="compositionally biased region" description="Polar residues" evidence="7">
    <location>
        <begin position="524"/>
        <end position="534"/>
    </location>
</feature>
<reference evidence="11 12" key="1">
    <citation type="submission" date="2017-09" db="EMBL/GenBank/DDBJ databases">
        <title>Genome sequencing of Besnoitia besnoiti strain Bb-Ger1.</title>
        <authorList>
            <person name="Schares G."/>
            <person name="Venepally P."/>
            <person name="Lorenzi H.A."/>
        </authorList>
    </citation>
    <scope>NUCLEOTIDE SEQUENCE [LARGE SCALE GENOMIC DNA]</scope>
    <source>
        <strain evidence="11 12">Bb-Ger1</strain>
    </source>
</reference>
<dbReference type="Pfam" id="PF16188">
    <property type="entry name" value="Peptidase_M24_C"/>
    <property type="match status" value="1"/>
</dbReference>
<dbReference type="RefSeq" id="XP_029221898.1">
    <property type="nucleotide sequence ID" value="XM_029358985.1"/>
</dbReference>
<dbReference type="InterPro" id="IPR029149">
    <property type="entry name" value="Creatin/AminoP/Spt16_N"/>
</dbReference>
<feature type="domain" description="Peptidase M24 C-terminal" evidence="10">
    <location>
        <begin position="826"/>
        <end position="874"/>
    </location>
</feature>
<dbReference type="SUPFAM" id="SSF55920">
    <property type="entry name" value="Creatinase/aminopeptidase"/>
    <property type="match status" value="1"/>
</dbReference>
<dbReference type="Pfam" id="PF16189">
    <property type="entry name" value="Creatinase_N_2"/>
    <property type="match status" value="1"/>
</dbReference>
<dbReference type="InterPro" id="IPR000587">
    <property type="entry name" value="Creatinase_N"/>
</dbReference>
<dbReference type="InterPro" id="IPR032416">
    <property type="entry name" value="Peptidase_M24_C"/>
</dbReference>
<sequence>MSPLSFARLRAGGGGETFSSYNFLCRSQLRSFPARSIFRGGRRSHAPPSGCAGSFLSFSKSATSLEKPFAAQLRLPPESSSSYLSFSASPAASSWWLDAFSAILGLLTLSRRGLCFSGRRPVPSGTSVGRLSACAPSLPAQTASATPLSRVDGIRLGREPPLSACLYYSTSMGQDGGERRAAAPSAAEKLAQLRQLMKDRGLDAFIVYSGDAHGSEIPAPCDERRQFLTGFDGSSGVAVVTADEALLWTDGRYFVQAERQLDPSLWRLMKQNTPGTPKVQDWLFNNPKVKRLGVEGKYTPISEYRQLLHVGFSRPSSSATHALRASGDHAGAVKTEGSCSAKDATNSKEIVIVSDNLVDQVWGASRPPAPTADILVHPIAFSGASTRQKAVQIVQQMRTSRCDVLLLSALDDVAWFLNLRGSDVPCSPVFLSYCLLVDSAPDAPAEVEGGEKATQDDAAAPLIILYLNEARIKGDVAEELAKAQVRVRPYESVRTDLRHVLRDKKSFIEFILKSKDLPDEQKGLQESTQPSSAPKGSDTCLDAPGKGAQMLWLDPTVNVSVYATANECDARTTLTVTPAATNKAVKNAAELEGMKEAHFQDGVALAKFFTWLEQYAEQQPREPFTEWEVAQVVDSFRALSPSFRGISFSTIASADANAAIVHYRPSQEHSAPVTSSCLFLLDSGGHYAVGGTTDVTRTVHTGTPSEEQRRYFTLVLKGLIGVSRQAFPQGTRGPQLDILARQHLWASGLDYRHGTGHGVGSYLNVHEGPIGISPRLICQAGETELAEGNVLSVEPGFYEKDNLGIRIENLVYIEKATLAGNFEGMKFLRFQQLTAVPIQKKLILPSLLTNEEIQWLNDYHRWVWTQVAPRLEMEAAQSEVVSSVRLDGTRTVSVPAPEETLRWLESATAAMPLHATRF</sequence>
<evidence type="ECO:0000256" key="7">
    <source>
        <dbReference type="SAM" id="MobiDB-lite"/>
    </source>
</evidence>
<evidence type="ECO:0000256" key="6">
    <source>
        <dbReference type="RuleBase" id="RU000590"/>
    </source>
</evidence>
<gene>
    <name evidence="11" type="ORF">BESB_002300</name>
</gene>
<evidence type="ECO:0000259" key="9">
    <source>
        <dbReference type="Pfam" id="PF01321"/>
    </source>
</evidence>
<dbReference type="CDD" id="cd01085">
    <property type="entry name" value="APP"/>
    <property type="match status" value="1"/>
</dbReference>
<dbReference type="EMBL" id="NWUJ01000001">
    <property type="protein sequence ID" value="PFH37889.1"/>
    <property type="molecule type" value="Genomic_DNA"/>
</dbReference>
<dbReference type="GO" id="GO:0046872">
    <property type="term" value="F:metal ion binding"/>
    <property type="evidence" value="ECO:0007669"/>
    <property type="project" value="UniProtKB-KW"/>
</dbReference>
<keyword evidence="12" id="KW-1185">Reference proteome</keyword>
<evidence type="ECO:0000256" key="2">
    <source>
        <dbReference type="ARBA" id="ARBA00008766"/>
    </source>
</evidence>
<accession>A0A2A9MIZ5</accession>
<comment type="cofactor">
    <cofactor evidence="1">
        <name>Mn(2+)</name>
        <dbReference type="ChEBI" id="CHEBI:29035"/>
    </cofactor>
</comment>
<dbReference type="InterPro" id="IPR033740">
    <property type="entry name" value="Pept_M24B"/>
</dbReference>
<dbReference type="Gene3D" id="3.90.230.10">
    <property type="entry name" value="Creatinase/methionine aminopeptidase superfamily"/>
    <property type="match status" value="1"/>
</dbReference>
<dbReference type="PANTHER" id="PTHR43763">
    <property type="entry name" value="XAA-PRO AMINOPEPTIDASE 1"/>
    <property type="match status" value="1"/>
</dbReference>
<dbReference type="AlphaFoldDB" id="A0A2A9MIZ5"/>
<evidence type="ECO:0000259" key="8">
    <source>
        <dbReference type="Pfam" id="PF00557"/>
    </source>
</evidence>
<dbReference type="PROSITE" id="PS00491">
    <property type="entry name" value="PROLINE_PEPTIDASE"/>
    <property type="match status" value="1"/>
</dbReference>
<dbReference type="FunFam" id="3.90.230.10:FF:000007">
    <property type="entry name" value="Xaa-Pro aminopeptidase P"/>
    <property type="match status" value="1"/>
</dbReference>
<dbReference type="STRING" id="94643.A0A2A9MIZ5"/>
<evidence type="ECO:0000256" key="3">
    <source>
        <dbReference type="ARBA" id="ARBA00022723"/>
    </source>
</evidence>
<name>A0A2A9MIZ5_BESBE</name>
<evidence type="ECO:0000256" key="1">
    <source>
        <dbReference type="ARBA" id="ARBA00001936"/>
    </source>
</evidence>
<dbReference type="GO" id="GO:0005737">
    <property type="term" value="C:cytoplasm"/>
    <property type="evidence" value="ECO:0007669"/>
    <property type="project" value="UniProtKB-ARBA"/>
</dbReference>
<keyword evidence="4" id="KW-0378">Hydrolase</keyword>
<dbReference type="InterPro" id="IPR036005">
    <property type="entry name" value="Creatinase/aminopeptidase-like"/>
</dbReference>
<dbReference type="Gene3D" id="3.40.350.10">
    <property type="entry name" value="Creatinase/prolidase N-terminal domain"/>
    <property type="match status" value="2"/>
</dbReference>
<dbReference type="InterPro" id="IPR000994">
    <property type="entry name" value="Pept_M24"/>
</dbReference>
<organism evidence="11 12">
    <name type="scientific">Besnoitia besnoiti</name>
    <name type="common">Apicomplexan protozoan</name>
    <dbReference type="NCBI Taxonomy" id="94643"/>
    <lineage>
        <taxon>Eukaryota</taxon>
        <taxon>Sar</taxon>
        <taxon>Alveolata</taxon>
        <taxon>Apicomplexa</taxon>
        <taxon>Conoidasida</taxon>
        <taxon>Coccidia</taxon>
        <taxon>Eucoccidiorida</taxon>
        <taxon>Eimeriorina</taxon>
        <taxon>Sarcocystidae</taxon>
        <taxon>Besnoitia</taxon>
    </lineage>
</organism>